<dbReference type="RefSeq" id="WP_273927988.1">
    <property type="nucleotide sequence ID" value="NZ_JAQSIO010000007.1"/>
</dbReference>
<reference evidence="2 3" key="1">
    <citation type="submission" date="2023-02" db="EMBL/GenBank/DDBJ databases">
        <title>Bacterial whole genome sequence for Curvibacter sp. HBC28.</title>
        <authorList>
            <person name="Le V."/>
            <person name="Ko S.-R."/>
            <person name="Ahn C.-Y."/>
            <person name="Oh H.-M."/>
        </authorList>
    </citation>
    <scope>NUCLEOTIDE SEQUENCE [LARGE SCALE GENOMIC DNA]</scope>
    <source>
        <strain evidence="2 3">HBC28</strain>
    </source>
</reference>
<accession>A0ABT5MI78</accession>
<dbReference type="PANTHER" id="PTHR34322:SF2">
    <property type="entry name" value="TRANSPOSASE IS200-LIKE DOMAIN-CONTAINING PROTEIN"/>
    <property type="match status" value="1"/>
</dbReference>
<gene>
    <name evidence="2" type="ORF">PSQ39_16730</name>
</gene>
<protein>
    <submittedName>
        <fullName evidence="2">Transposase</fullName>
    </submittedName>
</protein>
<sequence>MARLPRLVIPGLPHQVILRGNNGQPVFVDEVDRQALMAVLSQYLPEHGIELHAWLLLPQAVQLLLTPRSAEGLSAFMQALGRKYTRQFNQRHGRSGTLWEGRFRSTVLQPERYLIPCMVNMDTMPVRQGLVAEAQDHAWSSHLHHIGRQVDRLITPHPVYWQLGNTPFAREVAYARQVAEGLSALESQALSQATQQGWLLGDAAFVDAWQPKVERRLTRRLAGRPAKARTAPVPSVK</sequence>
<dbReference type="Pfam" id="PF01797">
    <property type="entry name" value="Y1_Tnp"/>
    <property type="match status" value="1"/>
</dbReference>
<name>A0ABT5MI78_9BURK</name>
<dbReference type="InterPro" id="IPR036515">
    <property type="entry name" value="Transposase_17_sf"/>
</dbReference>
<feature type="domain" description="Transposase IS200-like" evidence="1">
    <location>
        <begin position="9"/>
        <end position="120"/>
    </location>
</feature>
<keyword evidence="3" id="KW-1185">Reference proteome</keyword>
<dbReference type="Gene3D" id="3.30.70.1290">
    <property type="entry name" value="Transposase IS200-like"/>
    <property type="match status" value="1"/>
</dbReference>
<dbReference type="SMART" id="SM01321">
    <property type="entry name" value="Y1_Tnp"/>
    <property type="match status" value="1"/>
</dbReference>
<dbReference type="InterPro" id="IPR002686">
    <property type="entry name" value="Transposase_17"/>
</dbReference>
<comment type="caution">
    <text evidence="2">The sequence shown here is derived from an EMBL/GenBank/DDBJ whole genome shotgun (WGS) entry which is preliminary data.</text>
</comment>
<dbReference type="Proteomes" id="UP001528672">
    <property type="component" value="Unassembled WGS sequence"/>
</dbReference>
<proteinExistence type="predicted"/>
<dbReference type="PANTHER" id="PTHR34322">
    <property type="entry name" value="TRANSPOSASE, Y1_TNP DOMAIN-CONTAINING"/>
    <property type="match status" value="1"/>
</dbReference>
<evidence type="ECO:0000313" key="2">
    <source>
        <dbReference type="EMBL" id="MDD0816288.1"/>
    </source>
</evidence>
<dbReference type="SUPFAM" id="SSF143422">
    <property type="entry name" value="Transposase IS200-like"/>
    <property type="match status" value="1"/>
</dbReference>
<evidence type="ECO:0000313" key="3">
    <source>
        <dbReference type="Proteomes" id="UP001528672"/>
    </source>
</evidence>
<evidence type="ECO:0000259" key="1">
    <source>
        <dbReference type="SMART" id="SM01321"/>
    </source>
</evidence>
<organism evidence="2 3">
    <name type="scientific">Curvibacter microcysteis</name>
    <dbReference type="NCBI Taxonomy" id="3026419"/>
    <lineage>
        <taxon>Bacteria</taxon>
        <taxon>Pseudomonadati</taxon>
        <taxon>Pseudomonadota</taxon>
        <taxon>Betaproteobacteria</taxon>
        <taxon>Burkholderiales</taxon>
        <taxon>Comamonadaceae</taxon>
        <taxon>Curvibacter</taxon>
    </lineage>
</organism>
<dbReference type="EMBL" id="JAQSIO010000007">
    <property type="protein sequence ID" value="MDD0816288.1"/>
    <property type="molecule type" value="Genomic_DNA"/>
</dbReference>